<dbReference type="SUPFAM" id="SSF53720">
    <property type="entry name" value="ALDH-like"/>
    <property type="match status" value="1"/>
</dbReference>
<dbReference type="InterPro" id="IPR016163">
    <property type="entry name" value="Ald_DH_C"/>
</dbReference>
<dbReference type="InterPro" id="IPR016161">
    <property type="entry name" value="Ald_DH/histidinol_DH"/>
</dbReference>
<evidence type="ECO:0000313" key="3">
    <source>
        <dbReference type="EMBL" id="GAA1953826.1"/>
    </source>
</evidence>
<organism evidence="3 4">
    <name type="scientific">Nocardioides panacihumi</name>
    <dbReference type="NCBI Taxonomy" id="400774"/>
    <lineage>
        <taxon>Bacteria</taxon>
        <taxon>Bacillati</taxon>
        <taxon>Actinomycetota</taxon>
        <taxon>Actinomycetes</taxon>
        <taxon>Propionibacteriales</taxon>
        <taxon>Nocardioidaceae</taxon>
        <taxon>Nocardioides</taxon>
    </lineage>
</organism>
<dbReference type="PANTHER" id="PTHR43353">
    <property type="entry name" value="SUCCINATE-SEMIALDEHYDE DEHYDROGENASE, MITOCHONDRIAL"/>
    <property type="match status" value="1"/>
</dbReference>
<dbReference type="PANTHER" id="PTHR43353:SF5">
    <property type="entry name" value="SUCCINATE-SEMIALDEHYDE DEHYDROGENASE, MITOCHONDRIAL"/>
    <property type="match status" value="1"/>
</dbReference>
<feature type="domain" description="Aldehyde dehydrogenase" evidence="2">
    <location>
        <begin position="16"/>
        <end position="471"/>
    </location>
</feature>
<dbReference type="Gene3D" id="3.40.605.10">
    <property type="entry name" value="Aldehyde Dehydrogenase, Chain A, domain 1"/>
    <property type="match status" value="1"/>
</dbReference>
<gene>
    <name evidence="3" type="ORF">GCM10009798_11240</name>
</gene>
<name>A0ABN2QKJ3_9ACTN</name>
<protein>
    <submittedName>
        <fullName evidence="3">NAD-dependent succinate-semialdehyde dehydrogenase</fullName>
    </submittedName>
</protein>
<comment type="caution">
    <text evidence="3">The sequence shown here is derived from an EMBL/GenBank/DDBJ whole genome shotgun (WGS) entry which is preliminary data.</text>
</comment>
<dbReference type="EMBL" id="BAAAPB010000001">
    <property type="protein sequence ID" value="GAA1953826.1"/>
    <property type="molecule type" value="Genomic_DNA"/>
</dbReference>
<dbReference type="Pfam" id="PF00171">
    <property type="entry name" value="Aldedh"/>
    <property type="match status" value="1"/>
</dbReference>
<evidence type="ECO:0000313" key="4">
    <source>
        <dbReference type="Proteomes" id="UP001500571"/>
    </source>
</evidence>
<proteinExistence type="predicted"/>
<accession>A0ABN2QKJ3</accession>
<dbReference type="Gene3D" id="3.40.309.10">
    <property type="entry name" value="Aldehyde Dehydrogenase, Chain A, domain 2"/>
    <property type="match status" value="1"/>
</dbReference>
<keyword evidence="4" id="KW-1185">Reference proteome</keyword>
<sequence>MEFDHAHGGVLIDGKWLDGAAGTFEVRSPGTGEVVHEVSRCDVHDVSAAVRAARSAQVGWANLSVIERVEILRRMAQLVHAHGEEIARMVTTETGKTIRETREELYEYTAPAYSRAAEQILRYTGKTYPSTQERSNNKRLVLTHRPIGVVAVIAPYNFPTDISSIAVAHALAAGNTVVWKPSEYAPRACAMVAALAEEAGVPPGVINVVQGFGDIGAALVEHDDVDGIFFTGSTATGKAIAAKAGLKKLLLELGGDGPQIVLADADVDAAVTGAVTGSFYLAGQVCTSAERILVHEDVYDEFLEKFKAAISELRVGDPHDPATDMGPLCNDATLTRVRAHVAQARELGAEVWQHGSEEGNFYPPTVLTDVPLDADVMVHETFGPVIPVVRIASAQEAVEIASSSGMGLVASLWTRDLATAWRVAEALPHGAVNINETSNYWDQLAPFGGAGKSGVGRELGDCFFEAFMEPKLLVFELGDRGRVSRETVGGW</sequence>
<dbReference type="InterPro" id="IPR050740">
    <property type="entry name" value="Aldehyde_DH_Superfamily"/>
</dbReference>
<dbReference type="InterPro" id="IPR016162">
    <property type="entry name" value="Ald_DH_N"/>
</dbReference>
<dbReference type="Proteomes" id="UP001500571">
    <property type="component" value="Unassembled WGS sequence"/>
</dbReference>
<reference evidence="3 4" key="1">
    <citation type="journal article" date="2019" name="Int. J. Syst. Evol. Microbiol.">
        <title>The Global Catalogue of Microorganisms (GCM) 10K type strain sequencing project: providing services to taxonomists for standard genome sequencing and annotation.</title>
        <authorList>
            <consortium name="The Broad Institute Genomics Platform"/>
            <consortium name="The Broad Institute Genome Sequencing Center for Infectious Disease"/>
            <person name="Wu L."/>
            <person name="Ma J."/>
        </authorList>
    </citation>
    <scope>NUCLEOTIDE SEQUENCE [LARGE SCALE GENOMIC DNA]</scope>
    <source>
        <strain evidence="3 4">JCM 15309</strain>
    </source>
</reference>
<dbReference type="CDD" id="cd07078">
    <property type="entry name" value="ALDH"/>
    <property type="match status" value="1"/>
</dbReference>
<keyword evidence="1" id="KW-0560">Oxidoreductase</keyword>
<evidence type="ECO:0000256" key="1">
    <source>
        <dbReference type="ARBA" id="ARBA00023002"/>
    </source>
</evidence>
<evidence type="ECO:0000259" key="2">
    <source>
        <dbReference type="Pfam" id="PF00171"/>
    </source>
</evidence>
<dbReference type="RefSeq" id="WP_344043266.1">
    <property type="nucleotide sequence ID" value="NZ_BAAAPB010000001.1"/>
</dbReference>
<dbReference type="InterPro" id="IPR015590">
    <property type="entry name" value="Aldehyde_DH_dom"/>
</dbReference>